<dbReference type="PANTHER" id="PTHR10151:SF120">
    <property type="entry name" value="BIS(5'-ADENOSYL)-TRIPHOSPHATASE"/>
    <property type="match status" value="1"/>
</dbReference>
<dbReference type="InterPro" id="IPR017850">
    <property type="entry name" value="Alkaline_phosphatase_core_sf"/>
</dbReference>
<dbReference type="Proteomes" id="UP001596201">
    <property type="component" value="Unassembled WGS sequence"/>
</dbReference>
<proteinExistence type="predicted"/>
<dbReference type="Pfam" id="PF01663">
    <property type="entry name" value="Phosphodiest"/>
    <property type="match status" value="1"/>
</dbReference>
<dbReference type="AlphaFoldDB" id="A0ABD5R7J5"/>
<organism evidence="1 2">
    <name type="scientific">Salinirubrum litoreum</name>
    <dbReference type="NCBI Taxonomy" id="1126234"/>
    <lineage>
        <taxon>Archaea</taxon>
        <taxon>Methanobacteriati</taxon>
        <taxon>Methanobacteriota</taxon>
        <taxon>Stenosarchaea group</taxon>
        <taxon>Halobacteria</taxon>
        <taxon>Halobacteriales</taxon>
        <taxon>Haloferacaceae</taxon>
        <taxon>Salinirubrum</taxon>
    </lineage>
</organism>
<protein>
    <submittedName>
        <fullName evidence="1">Alkaline phosphatase family protein</fullName>
    </submittedName>
</protein>
<keyword evidence="2" id="KW-1185">Reference proteome</keyword>
<name>A0ABD5R7J5_9EURY</name>
<dbReference type="EMBL" id="JBHSKX010000001">
    <property type="protein sequence ID" value="MFC5365816.1"/>
    <property type="molecule type" value="Genomic_DNA"/>
</dbReference>
<dbReference type="Gene3D" id="3.40.720.10">
    <property type="entry name" value="Alkaline Phosphatase, subunit A"/>
    <property type="match status" value="1"/>
</dbReference>
<sequence length="366" mass="39100">MLRTEIERQLRDEHEEGGAVFPAYEDYCFGNVSDTIAALFGADADRPLPADVFDGVDGVTTDDATDGNAAGFGTSVDRIVTVVVDGYGLDSWKRDQGDYDFLGRLTDGGTVTPLTSVYPSETAAAITTFETGQLPCEHGRTGWNVYDPETDRSFLPLGGRVKAGPEAGAAHVTAGDEAVLVAPEASTGVSYHYDRLADAGVDCHRLQPFPESSPGVTQHEYGDLEEFGARLAGVTMASATPGYVYGYVPHVDAVSHDSGTEGDDFQSTLATVCEQLSAFVADLDAETAANTLLLITADHGHVNTDPDRNVDLSDNETLMANLRRHADGTPVCLSGSMRNVHLHLQEGTVEETRRALSDLDAHVFTR</sequence>
<comment type="caution">
    <text evidence="1">The sequence shown here is derived from an EMBL/GenBank/DDBJ whole genome shotgun (WGS) entry which is preliminary data.</text>
</comment>
<dbReference type="RefSeq" id="WP_227228875.1">
    <property type="nucleotide sequence ID" value="NZ_JAJCVJ010000001.1"/>
</dbReference>
<dbReference type="GO" id="GO:0016787">
    <property type="term" value="F:hydrolase activity"/>
    <property type="evidence" value="ECO:0007669"/>
    <property type="project" value="UniProtKB-ARBA"/>
</dbReference>
<dbReference type="PANTHER" id="PTHR10151">
    <property type="entry name" value="ECTONUCLEOTIDE PYROPHOSPHATASE/PHOSPHODIESTERASE"/>
    <property type="match status" value="1"/>
</dbReference>
<dbReference type="SUPFAM" id="SSF53649">
    <property type="entry name" value="Alkaline phosphatase-like"/>
    <property type="match status" value="1"/>
</dbReference>
<accession>A0ABD5R7J5</accession>
<evidence type="ECO:0000313" key="2">
    <source>
        <dbReference type="Proteomes" id="UP001596201"/>
    </source>
</evidence>
<evidence type="ECO:0000313" key="1">
    <source>
        <dbReference type="EMBL" id="MFC5365816.1"/>
    </source>
</evidence>
<dbReference type="InterPro" id="IPR002591">
    <property type="entry name" value="Phosphodiest/P_Trfase"/>
</dbReference>
<gene>
    <name evidence="1" type="ORF">ACFPJ5_02620</name>
</gene>
<reference evidence="1 2" key="1">
    <citation type="journal article" date="2019" name="Int. J. Syst. Evol. Microbiol.">
        <title>The Global Catalogue of Microorganisms (GCM) 10K type strain sequencing project: providing services to taxonomists for standard genome sequencing and annotation.</title>
        <authorList>
            <consortium name="The Broad Institute Genomics Platform"/>
            <consortium name="The Broad Institute Genome Sequencing Center for Infectious Disease"/>
            <person name="Wu L."/>
            <person name="Ma J."/>
        </authorList>
    </citation>
    <scope>NUCLEOTIDE SEQUENCE [LARGE SCALE GENOMIC DNA]</scope>
    <source>
        <strain evidence="1 2">CGMCC 1.12237</strain>
    </source>
</reference>